<evidence type="ECO:0008006" key="3">
    <source>
        <dbReference type="Google" id="ProtNLM"/>
    </source>
</evidence>
<dbReference type="PANTHER" id="PTHR39206:SF1">
    <property type="entry name" value="SLL8004 PROTEIN"/>
    <property type="match status" value="1"/>
</dbReference>
<dbReference type="Gene3D" id="3.40.50.300">
    <property type="entry name" value="P-loop containing nucleotide triphosphate hydrolases"/>
    <property type="match status" value="1"/>
</dbReference>
<reference evidence="2" key="1">
    <citation type="submission" date="2012-11" db="EMBL/GenBank/DDBJ databases">
        <authorList>
            <person name="Lucero-Rivera Y.E."/>
            <person name="Tovar-Ramirez D."/>
        </authorList>
    </citation>
    <scope>NUCLEOTIDE SEQUENCE [LARGE SCALE GENOMIC DNA]</scope>
    <source>
        <strain evidence="2">Araruama</strain>
    </source>
</reference>
<accession>A0A1V1NYG8</accession>
<dbReference type="AlphaFoldDB" id="A0A1V1NYG8"/>
<gene>
    <name evidence="1" type="ORF">OMM_05037</name>
</gene>
<sequence length="183" mass="21192">MHFIFFHYKRNVLLSKLCYIIAGPNGAGKTTFANEFLPIEVECLNFINADLIAQGLSPFQPEKMAIKAGKLMIQQINEHVEKGESFAFETTLSGRGYIKKILNWKSMNYKIVIYYLKLKSVKLAIERVKLRVIQGGHNISEQDIIRRFDRSWNNFTKFYKDLSDSWTIFDASDQVPIITDKSE</sequence>
<comment type="caution">
    <text evidence="1">The sequence shown here is derived from an EMBL/GenBank/DDBJ whole genome shotgun (WGS) entry which is preliminary data.</text>
</comment>
<dbReference type="SUPFAM" id="SSF52540">
    <property type="entry name" value="P-loop containing nucleoside triphosphate hydrolases"/>
    <property type="match status" value="1"/>
</dbReference>
<dbReference type="InterPro" id="IPR027417">
    <property type="entry name" value="P-loop_NTPase"/>
</dbReference>
<evidence type="ECO:0000313" key="1">
    <source>
        <dbReference type="EMBL" id="ETR67639.1"/>
    </source>
</evidence>
<name>A0A1V1NYG8_9BACT</name>
<proteinExistence type="predicted"/>
<dbReference type="Proteomes" id="UP000189670">
    <property type="component" value="Unassembled WGS sequence"/>
</dbReference>
<dbReference type="EMBL" id="ATBP01001284">
    <property type="protein sequence ID" value="ETR67639.1"/>
    <property type="molecule type" value="Genomic_DNA"/>
</dbReference>
<evidence type="ECO:0000313" key="2">
    <source>
        <dbReference type="Proteomes" id="UP000189670"/>
    </source>
</evidence>
<organism evidence="1 2">
    <name type="scientific">Candidatus Magnetoglobus multicellularis str. Araruama</name>
    <dbReference type="NCBI Taxonomy" id="890399"/>
    <lineage>
        <taxon>Bacteria</taxon>
        <taxon>Pseudomonadati</taxon>
        <taxon>Thermodesulfobacteriota</taxon>
        <taxon>Desulfobacteria</taxon>
        <taxon>Desulfobacterales</taxon>
        <taxon>Desulfobacteraceae</taxon>
        <taxon>Candidatus Magnetoglobus</taxon>
    </lineage>
</organism>
<protein>
    <recommendedName>
        <fullName evidence="3">UDP-N-acetylglucosamine kinase</fullName>
    </recommendedName>
</protein>
<dbReference type="PANTHER" id="PTHR39206">
    <property type="entry name" value="SLL8004 PROTEIN"/>
    <property type="match status" value="1"/>
</dbReference>